<accession>A0A8X6I3C8</accession>
<dbReference type="InterPro" id="IPR052618">
    <property type="entry name" value="ComplexI_NDUFA12"/>
</dbReference>
<dbReference type="GO" id="GO:0032981">
    <property type="term" value="P:mitochondrial respiratory chain complex I assembly"/>
    <property type="evidence" value="ECO:0007669"/>
    <property type="project" value="TreeGrafter"/>
</dbReference>
<protein>
    <submittedName>
        <fullName evidence="3">Mimitin, mitochondrial</fullName>
    </submittedName>
</protein>
<comment type="caution">
    <text evidence="3">The sequence shown here is derived from an EMBL/GenBank/DDBJ whole genome shotgun (WGS) entry which is preliminary data.</text>
</comment>
<feature type="compositionally biased region" description="Basic and acidic residues" evidence="2">
    <location>
        <begin position="132"/>
        <end position="148"/>
    </location>
</feature>
<organism evidence="3 4">
    <name type="scientific">Trichonephila clavata</name>
    <name type="common">Joro spider</name>
    <name type="synonym">Nephila clavata</name>
    <dbReference type="NCBI Taxonomy" id="2740835"/>
    <lineage>
        <taxon>Eukaryota</taxon>
        <taxon>Metazoa</taxon>
        <taxon>Ecdysozoa</taxon>
        <taxon>Arthropoda</taxon>
        <taxon>Chelicerata</taxon>
        <taxon>Arachnida</taxon>
        <taxon>Araneae</taxon>
        <taxon>Araneomorphae</taxon>
        <taxon>Entelegynae</taxon>
        <taxon>Araneoidea</taxon>
        <taxon>Nephilidae</taxon>
        <taxon>Trichonephila</taxon>
    </lineage>
</organism>
<dbReference type="GO" id="GO:0005739">
    <property type="term" value="C:mitochondrion"/>
    <property type="evidence" value="ECO:0007669"/>
    <property type="project" value="TreeGrafter"/>
</dbReference>
<evidence type="ECO:0000313" key="4">
    <source>
        <dbReference type="Proteomes" id="UP000887116"/>
    </source>
</evidence>
<dbReference type="Proteomes" id="UP000887116">
    <property type="component" value="Unassembled WGS sequence"/>
</dbReference>
<keyword evidence="4" id="KW-1185">Reference proteome</keyword>
<gene>
    <name evidence="3" type="ORF">TNCT_192971</name>
</gene>
<dbReference type="EMBL" id="BMAO01000932">
    <property type="protein sequence ID" value="GFQ70110.1"/>
    <property type="molecule type" value="Genomic_DNA"/>
</dbReference>
<dbReference type="PANTHER" id="PTHR32470:SF2">
    <property type="entry name" value="NADH DEHYDROGENASE [UBIQUINONE] 1 ALPHA SUBCOMPLEX ASSEMBLY FACTOR 2"/>
    <property type="match status" value="1"/>
</dbReference>
<feature type="region of interest" description="Disordered" evidence="2">
    <location>
        <begin position="108"/>
        <end position="148"/>
    </location>
</feature>
<evidence type="ECO:0000256" key="1">
    <source>
        <dbReference type="ARBA" id="ARBA00007355"/>
    </source>
</evidence>
<name>A0A8X6I3C8_TRICU</name>
<sequence>MSRERSILRMIVNNFLKSFKLLPPDGKLVGQDQLGNKYYESATLNSHSMRKSKNRWFEPKVEGDWQQNLPAEWEAWLRGRRQYAPTEEEVLHNLSIAQMKKVKGDEIAAKDNASSGNTSVKKNSKGFPELPDFEKEPGQFFDKKSKYD</sequence>
<dbReference type="GO" id="GO:0045271">
    <property type="term" value="C:respiratory chain complex I"/>
    <property type="evidence" value="ECO:0007669"/>
    <property type="project" value="InterPro"/>
</dbReference>
<dbReference type="PANTHER" id="PTHR32470">
    <property type="entry name" value="ADH DEHYDROGENASE [UBIQUINONE] 1 ALPHA SUBCOMPLEX ASSEMBLY FACTOR 2"/>
    <property type="match status" value="1"/>
</dbReference>
<dbReference type="InterPro" id="IPR007763">
    <property type="entry name" value="NDUFA12"/>
</dbReference>
<evidence type="ECO:0000313" key="3">
    <source>
        <dbReference type="EMBL" id="GFQ70110.1"/>
    </source>
</evidence>
<comment type="similarity">
    <text evidence="1">Belongs to the complex I NDUFA12 subunit family.</text>
</comment>
<dbReference type="OrthoDB" id="10255576at2759"/>
<dbReference type="Pfam" id="PF05071">
    <property type="entry name" value="NDUFA12"/>
    <property type="match status" value="1"/>
</dbReference>
<proteinExistence type="inferred from homology"/>
<dbReference type="AlphaFoldDB" id="A0A8X6I3C8"/>
<reference evidence="3" key="1">
    <citation type="submission" date="2020-07" db="EMBL/GenBank/DDBJ databases">
        <title>Multicomponent nature underlies the extraordinary mechanical properties of spider dragline silk.</title>
        <authorList>
            <person name="Kono N."/>
            <person name="Nakamura H."/>
            <person name="Mori M."/>
            <person name="Yoshida Y."/>
            <person name="Ohtoshi R."/>
            <person name="Malay A.D."/>
            <person name="Moran D.A.P."/>
            <person name="Tomita M."/>
            <person name="Numata K."/>
            <person name="Arakawa K."/>
        </authorList>
    </citation>
    <scope>NUCLEOTIDE SEQUENCE</scope>
</reference>
<feature type="compositionally biased region" description="Polar residues" evidence="2">
    <location>
        <begin position="112"/>
        <end position="121"/>
    </location>
</feature>
<evidence type="ECO:0000256" key="2">
    <source>
        <dbReference type="SAM" id="MobiDB-lite"/>
    </source>
</evidence>